<evidence type="ECO:0008006" key="4">
    <source>
        <dbReference type="Google" id="ProtNLM"/>
    </source>
</evidence>
<evidence type="ECO:0000313" key="2">
    <source>
        <dbReference type="EMBL" id="AHI33089.1"/>
    </source>
</evidence>
<dbReference type="Proteomes" id="UP000035081">
    <property type="component" value="Chromosome"/>
</dbReference>
<accession>W5YW61</accession>
<evidence type="ECO:0000313" key="3">
    <source>
        <dbReference type="Proteomes" id="UP000035081"/>
    </source>
</evidence>
<dbReference type="HOGENOM" id="CLU_193137_2_0_6"/>
<organism evidence="2 3">
    <name type="scientific">Marinobacter salarius</name>
    <dbReference type="NCBI Taxonomy" id="1420917"/>
    <lineage>
        <taxon>Bacteria</taxon>
        <taxon>Pseudomonadati</taxon>
        <taxon>Pseudomonadota</taxon>
        <taxon>Gammaproteobacteria</taxon>
        <taxon>Pseudomonadales</taxon>
        <taxon>Marinobacteraceae</taxon>
        <taxon>Marinobacter</taxon>
    </lineage>
</organism>
<sequence>MSKKPSSKPMTAADVARIQSATAKQSGGGVSKDSFVARAQRTVAKKDSE</sequence>
<name>W5YW61_9GAMM</name>
<feature type="region of interest" description="Disordered" evidence="1">
    <location>
        <begin position="1"/>
        <end position="49"/>
    </location>
</feature>
<protein>
    <recommendedName>
        <fullName evidence="4">SMP domain-containing protein</fullName>
    </recommendedName>
</protein>
<reference evidence="2 3" key="1">
    <citation type="journal article" date="2014" name="Genome Announc.">
        <title>Draft Genome Sequences of Marinobacter similis A3d10T and Marinobacter salarius R9SW1T.</title>
        <authorList>
            <person name="Ivanova E.P."/>
            <person name="Ng H.J."/>
            <person name="Webb H.K."/>
            <person name="Feng G."/>
            <person name="Oshima K."/>
            <person name="Hattori M."/>
            <person name="Ohkuma M."/>
            <person name="Sergeev A.F."/>
            <person name="Mikhailov V.V."/>
            <person name="Crawford R.J."/>
            <person name="Sawabe T."/>
        </authorList>
    </citation>
    <scope>NUCLEOTIDE SEQUENCE [LARGE SCALE GENOMIC DNA]</scope>
    <source>
        <strain evidence="3">A3d10 and R9SW1</strain>
    </source>
</reference>
<dbReference type="KEGG" id="msr:AU15_07365"/>
<evidence type="ECO:0000256" key="1">
    <source>
        <dbReference type="SAM" id="MobiDB-lite"/>
    </source>
</evidence>
<proteinExistence type="predicted"/>
<dbReference type="EMBL" id="CP007152">
    <property type="protein sequence ID" value="AHI33089.1"/>
    <property type="molecule type" value="Genomic_DNA"/>
</dbReference>
<gene>
    <name evidence="2" type="ORF">AU15_07365</name>
</gene>
<dbReference type="AlphaFoldDB" id="W5YW61"/>